<dbReference type="PROSITE" id="PS51819">
    <property type="entry name" value="VOC"/>
    <property type="match status" value="1"/>
</dbReference>
<dbReference type="PANTHER" id="PTHR40265">
    <property type="entry name" value="BLL2707 PROTEIN"/>
    <property type="match status" value="1"/>
</dbReference>
<proteinExistence type="predicted"/>
<name>A0A7L5C079_9RHOB</name>
<protein>
    <submittedName>
        <fullName evidence="2">VOC family protein</fullName>
    </submittedName>
</protein>
<dbReference type="EMBL" id="CP049056">
    <property type="protein sequence ID" value="QIE56167.1"/>
    <property type="molecule type" value="Genomic_DNA"/>
</dbReference>
<keyword evidence="3" id="KW-1185">Reference proteome</keyword>
<dbReference type="Gene3D" id="3.10.180.10">
    <property type="entry name" value="2,3-Dihydroxybiphenyl 1,2-Dioxygenase, domain 1"/>
    <property type="match status" value="1"/>
</dbReference>
<dbReference type="KEGG" id="hdh:G5B40_12265"/>
<accession>A0A7L5C079</accession>
<dbReference type="Proteomes" id="UP000503336">
    <property type="component" value="Chromosome"/>
</dbReference>
<dbReference type="PANTHER" id="PTHR40265:SF1">
    <property type="entry name" value="GLYOXALASE-LIKE DOMAIN-CONTAINING PROTEIN"/>
    <property type="match status" value="1"/>
</dbReference>
<dbReference type="RefSeq" id="WP_165099038.1">
    <property type="nucleotide sequence ID" value="NZ_CP049056.1"/>
</dbReference>
<dbReference type="InterPro" id="IPR025870">
    <property type="entry name" value="Glyoxalase-like_dom"/>
</dbReference>
<dbReference type="InterPro" id="IPR029068">
    <property type="entry name" value="Glyas_Bleomycin-R_OHBP_Dase"/>
</dbReference>
<gene>
    <name evidence="2" type="ORF">G5B40_12265</name>
</gene>
<dbReference type="SUPFAM" id="SSF54593">
    <property type="entry name" value="Glyoxalase/Bleomycin resistance protein/Dihydroxybiphenyl dioxygenase"/>
    <property type="match status" value="1"/>
</dbReference>
<dbReference type="Pfam" id="PF13468">
    <property type="entry name" value="Glyoxalase_3"/>
    <property type="match status" value="1"/>
</dbReference>
<organism evidence="2 3">
    <name type="scientific">Pikeienuella piscinae</name>
    <dbReference type="NCBI Taxonomy" id="2748098"/>
    <lineage>
        <taxon>Bacteria</taxon>
        <taxon>Pseudomonadati</taxon>
        <taxon>Pseudomonadota</taxon>
        <taxon>Alphaproteobacteria</taxon>
        <taxon>Rhodobacterales</taxon>
        <taxon>Paracoccaceae</taxon>
        <taxon>Pikeienuella</taxon>
    </lineage>
</organism>
<reference evidence="2 3" key="1">
    <citation type="submission" date="2020-02" db="EMBL/GenBank/DDBJ databases">
        <title>complete genome sequence of Rhodobacteraceae bacterium.</title>
        <authorList>
            <person name="Park J."/>
            <person name="Kim Y.-S."/>
            <person name="Kim K.-H."/>
        </authorList>
    </citation>
    <scope>NUCLEOTIDE SEQUENCE [LARGE SCALE GENOMIC DNA]</scope>
    <source>
        <strain evidence="2 3">RR4-56</strain>
    </source>
</reference>
<dbReference type="InterPro" id="IPR037523">
    <property type="entry name" value="VOC_core"/>
</dbReference>
<sequence>MTHPVKGVDHVFVLVDSLDESRDIYARLGFTLSPRGVHSANKGAANHTIMFPDDYFELLGLIAETPDNRGRREMLAREGQGLHAVACRIDDADGAKTALDALGIATETPTGFSRPVPLPGGGEAMASFRTFQFKPAEVPLGICFMCQHLTRENVWIPQLLQHPNSANGLAAIVAATEDPDAAARSFARLFAAGKVSAIEGGARVETGARSAPLEILARDALAARYPDFDMSATPRSAYAALRIRVADMAKARAALDRGGFTPVETAAGLAVGPKAACGVVLEFVAA</sequence>
<evidence type="ECO:0000313" key="3">
    <source>
        <dbReference type="Proteomes" id="UP000503336"/>
    </source>
</evidence>
<dbReference type="AlphaFoldDB" id="A0A7L5C079"/>
<feature type="domain" description="VOC" evidence="1">
    <location>
        <begin position="7"/>
        <end position="145"/>
    </location>
</feature>
<evidence type="ECO:0000313" key="2">
    <source>
        <dbReference type="EMBL" id="QIE56167.1"/>
    </source>
</evidence>
<evidence type="ECO:0000259" key="1">
    <source>
        <dbReference type="PROSITE" id="PS51819"/>
    </source>
</evidence>